<gene>
    <name evidence="2" type="ORF">T265_06798</name>
</gene>
<reference evidence="2 3" key="1">
    <citation type="submission" date="2013-11" db="EMBL/GenBank/DDBJ databases">
        <title>Opisthorchis viverrini - life in the bile duct.</title>
        <authorList>
            <person name="Young N.D."/>
            <person name="Nagarajan N."/>
            <person name="Lin S.J."/>
            <person name="Korhonen P.K."/>
            <person name="Jex A.R."/>
            <person name="Hall R.S."/>
            <person name="Safavi-Hemami H."/>
            <person name="Kaewkong W."/>
            <person name="Bertrand D."/>
            <person name="Gao S."/>
            <person name="Seet Q."/>
            <person name="Wongkham S."/>
            <person name="Teh B.T."/>
            <person name="Wongkham C."/>
            <person name="Intapan P.M."/>
            <person name="Maleewong W."/>
            <person name="Yang X."/>
            <person name="Hu M."/>
            <person name="Wang Z."/>
            <person name="Hofmann A."/>
            <person name="Sternberg P.W."/>
            <person name="Tan P."/>
            <person name="Wang J."/>
            <person name="Gasser R.B."/>
        </authorList>
    </citation>
    <scope>NUCLEOTIDE SEQUENCE [LARGE SCALE GENOMIC DNA]</scope>
</reference>
<dbReference type="GeneID" id="20320977"/>
<dbReference type="Proteomes" id="UP000054324">
    <property type="component" value="Unassembled WGS sequence"/>
</dbReference>
<organism evidence="2 3">
    <name type="scientific">Opisthorchis viverrini</name>
    <name type="common">Southeast Asian liver fluke</name>
    <dbReference type="NCBI Taxonomy" id="6198"/>
    <lineage>
        <taxon>Eukaryota</taxon>
        <taxon>Metazoa</taxon>
        <taxon>Spiralia</taxon>
        <taxon>Lophotrochozoa</taxon>
        <taxon>Platyhelminthes</taxon>
        <taxon>Trematoda</taxon>
        <taxon>Digenea</taxon>
        <taxon>Opisthorchiida</taxon>
        <taxon>Opisthorchiata</taxon>
        <taxon>Opisthorchiidae</taxon>
        <taxon>Opisthorchis</taxon>
    </lineage>
</organism>
<protein>
    <submittedName>
        <fullName evidence="2">Uncharacterized protein</fullName>
    </submittedName>
</protein>
<dbReference type="RefSeq" id="XP_009170427.1">
    <property type="nucleotide sequence ID" value="XM_009172163.1"/>
</dbReference>
<feature type="region of interest" description="Disordered" evidence="1">
    <location>
        <begin position="45"/>
        <end position="91"/>
    </location>
</feature>
<keyword evidence="3" id="KW-1185">Reference proteome</keyword>
<evidence type="ECO:0000313" key="2">
    <source>
        <dbReference type="EMBL" id="KER25824.1"/>
    </source>
</evidence>
<accession>A0A075AD37</accession>
<dbReference type="AlphaFoldDB" id="A0A075AD37"/>
<evidence type="ECO:0000256" key="1">
    <source>
        <dbReference type="SAM" id="MobiDB-lite"/>
    </source>
</evidence>
<dbReference type="CTD" id="20320977"/>
<feature type="compositionally biased region" description="Basic and acidic residues" evidence="1">
    <location>
        <begin position="60"/>
        <end position="80"/>
    </location>
</feature>
<sequence length="425" mass="47703">MDWKRAPPKPLSVANLSKAIVGSAPGDKMNSNGVVQLESWYVRAKSNGGGSMNLRPNFSRTEEKEDQKPSKTTDRLEPKATEPPNTYNDPRHVAFLSQSTESTLNLFFALKNTIAFFSARIRRLLAVVTISSCLASSSSGLFTVTKKTNEREISTSFWLIDESQRVYTAFGDVRPMFVGCDVTKFSDKTPVSTKPSFESVSMDNDRVVDSRESAAISCYYSGKMIALEVHGDVDTAGGIRVASTRDPSYSTPLVSNKASILSKRTAVEEDWIVPDYIHRHSFEHQPEELELVYQFKHLGSKISRECNVTEVNIRLVEGLVPKKTSRQGTQQLCYKQTLRDELNRGDRQQVSNKAGLCPFDDRVQYPRWEKVEYRLIESHTSRCSKNLSLTGFKVKFYAGLGCFYQTEYSGRNKVRPLAPVSNGVP</sequence>
<evidence type="ECO:0000313" key="3">
    <source>
        <dbReference type="Proteomes" id="UP000054324"/>
    </source>
</evidence>
<dbReference type="EMBL" id="KL596765">
    <property type="protein sequence ID" value="KER25824.1"/>
    <property type="molecule type" value="Genomic_DNA"/>
</dbReference>
<dbReference type="KEGG" id="ovi:T265_06798"/>
<name>A0A075AD37_OPIVI</name>
<proteinExistence type="predicted"/>